<evidence type="ECO:0000313" key="1">
    <source>
        <dbReference type="EMBL" id="KAG2803148.1"/>
    </source>
</evidence>
<dbReference type="EMBL" id="RCMG01003139">
    <property type="protein sequence ID" value="KAG2803148.1"/>
    <property type="molecule type" value="Genomic_DNA"/>
</dbReference>
<evidence type="ECO:0000313" key="2">
    <source>
        <dbReference type="Proteomes" id="UP000735874"/>
    </source>
</evidence>
<dbReference type="Proteomes" id="UP000735874">
    <property type="component" value="Unassembled WGS sequence"/>
</dbReference>
<name>A0A8T0XSI4_9STRA</name>
<accession>A0A8T0XSI4</accession>
<dbReference type="AlphaFoldDB" id="A0A8T0XSI4"/>
<sequence length="95" mass="9690">MTTGKSKKVNEVVEMMGGLAREKDGDRAASYVATMRLAMAAARAASELAPVVAVDVEFVARATEPAVVAALDEPAASSESELVIATTVALVAGPE</sequence>
<reference evidence="1" key="1">
    <citation type="submission" date="2018-10" db="EMBL/GenBank/DDBJ databases">
        <title>Effector identification in a new, highly contiguous assembly of the strawberry crown rot pathogen Phytophthora cactorum.</title>
        <authorList>
            <person name="Armitage A.D."/>
            <person name="Nellist C.F."/>
            <person name="Bates H."/>
            <person name="Vickerstaff R.J."/>
            <person name="Harrison R.J."/>
        </authorList>
    </citation>
    <scope>NUCLEOTIDE SEQUENCE</scope>
    <source>
        <strain evidence="1">15-7</strain>
    </source>
</reference>
<proteinExistence type="predicted"/>
<protein>
    <submittedName>
        <fullName evidence="1">Uncharacterized protein</fullName>
    </submittedName>
</protein>
<organism evidence="1 2">
    <name type="scientific">Phytophthora cactorum</name>
    <dbReference type="NCBI Taxonomy" id="29920"/>
    <lineage>
        <taxon>Eukaryota</taxon>
        <taxon>Sar</taxon>
        <taxon>Stramenopiles</taxon>
        <taxon>Oomycota</taxon>
        <taxon>Peronosporomycetes</taxon>
        <taxon>Peronosporales</taxon>
        <taxon>Peronosporaceae</taxon>
        <taxon>Phytophthora</taxon>
    </lineage>
</organism>
<comment type="caution">
    <text evidence="1">The sequence shown here is derived from an EMBL/GenBank/DDBJ whole genome shotgun (WGS) entry which is preliminary data.</text>
</comment>
<gene>
    <name evidence="1" type="ORF">PC113_g24423</name>
</gene>